<evidence type="ECO:0000256" key="2">
    <source>
        <dbReference type="ARBA" id="ARBA00022475"/>
    </source>
</evidence>
<evidence type="ECO:0000313" key="10">
    <source>
        <dbReference type="EMBL" id="VUS79479.1"/>
    </source>
</evidence>
<feature type="transmembrane region" description="Helical" evidence="6">
    <location>
        <begin position="52"/>
        <end position="76"/>
    </location>
</feature>
<evidence type="ECO:0000313" key="9">
    <source>
        <dbReference type="EMBL" id="MDW2716795.1"/>
    </source>
</evidence>
<evidence type="ECO:0000256" key="5">
    <source>
        <dbReference type="ARBA" id="ARBA00023136"/>
    </source>
</evidence>
<evidence type="ECO:0000313" key="11">
    <source>
        <dbReference type="Proteomes" id="UP000318567"/>
    </source>
</evidence>
<feature type="transmembrane region" description="Helical" evidence="6">
    <location>
        <begin position="316"/>
        <end position="334"/>
    </location>
</feature>
<evidence type="ECO:0000256" key="1">
    <source>
        <dbReference type="ARBA" id="ARBA00004651"/>
    </source>
</evidence>
<feature type="transmembrane region" description="Helical" evidence="6">
    <location>
        <begin position="250"/>
        <end position="269"/>
    </location>
</feature>
<dbReference type="SUPFAM" id="SSF103473">
    <property type="entry name" value="MFS general substrate transporter"/>
    <property type="match status" value="1"/>
</dbReference>
<dbReference type="InterPro" id="IPR020846">
    <property type="entry name" value="MFS_dom"/>
</dbReference>
<dbReference type="EMBL" id="JAQNDI010000009">
    <property type="protein sequence ID" value="MDC0694240.1"/>
    <property type="molecule type" value="Genomic_DNA"/>
</dbReference>
<feature type="transmembrane region" description="Helical" evidence="6">
    <location>
        <begin position="375"/>
        <end position="400"/>
    </location>
</feature>
<feature type="transmembrane region" description="Helical" evidence="6">
    <location>
        <begin position="406"/>
        <end position="425"/>
    </location>
</feature>
<dbReference type="RefSeq" id="WP_004123524.1">
    <property type="nucleotide sequence ID" value="NZ_AP035775.1"/>
</dbReference>
<proteinExistence type="predicted"/>
<dbReference type="Proteomes" id="UP001287436">
    <property type="component" value="Unassembled WGS sequence"/>
</dbReference>
<feature type="transmembrane region" description="Helical" evidence="6">
    <location>
        <begin position="340"/>
        <end position="363"/>
    </location>
</feature>
<evidence type="ECO:0000256" key="3">
    <source>
        <dbReference type="ARBA" id="ARBA00022692"/>
    </source>
</evidence>
<evidence type="ECO:0000313" key="13">
    <source>
        <dbReference type="Proteomes" id="UP001287436"/>
    </source>
</evidence>
<feature type="transmembrane region" description="Helical" evidence="6">
    <location>
        <begin position="174"/>
        <end position="192"/>
    </location>
</feature>
<sequence>MTQRRALDVAGSAPLGKLHYTLLFWCSFIMLFDGYDLVIYGSVVPQLMEHWALTPVIAGWMGSAALFGMMFGAVVIGPLADRLGRRKVILSAMTLASVCTLGTAWAWDAESFATLRFVTGVGLGGAIPNIVALMNDLTPKARRSRMTTIMLSFYSIGAIFSALVAMFIIPRFGWEATFLVGGIPLLFLPWMYRQLPESLNFLLKKDKAAASALLKRIDPAVDADQVRFDAPVRTSSAAPLSRLFTEGRGVGTMFLWLGFGMCMLMVYGLNTWLPKIMVAGGFPLGSSLMFLVTLNIGATFGALGGGWLADRWGCKPTLILFFLLAVISLCTLGIKPGPLLLNAMLLIAGATTIGTLAVIHAFAAQQYPSEIRATGVSWCSAIGRFGAVAGPAMGGLMLSINLPLQINFILCAVPGLVAIFAIAMIKRRAVASVGLNAQPADTHH</sequence>
<comment type="subcellular location">
    <subcellularLocation>
        <location evidence="1">Cell membrane</location>
        <topology evidence="1">Multi-pass membrane protein</topology>
    </subcellularLocation>
</comment>
<accession>A0A9Q9SBT5</accession>
<reference evidence="10 11" key="1">
    <citation type="submission" date="2019-07" db="EMBL/GenBank/DDBJ databases">
        <authorList>
            <person name="Brisse S."/>
            <person name="Rodrigues C."/>
            <person name="Thorpe H."/>
        </authorList>
    </citation>
    <scope>NUCLEOTIDE SEQUENCE [LARGE SCALE GENOMIC DNA]</scope>
    <source>
        <strain evidence="10">SB6410</strain>
    </source>
</reference>
<dbReference type="Proteomes" id="UP001221816">
    <property type="component" value="Unassembled WGS sequence"/>
</dbReference>
<dbReference type="CDD" id="cd17365">
    <property type="entry name" value="MFS_PcaK_like"/>
    <property type="match status" value="1"/>
</dbReference>
<dbReference type="Gene3D" id="1.20.1250.20">
    <property type="entry name" value="MFS general substrate transporter like domains"/>
    <property type="match status" value="1"/>
</dbReference>
<dbReference type="Pfam" id="PF07690">
    <property type="entry name" value="MFS_1"/>
    <property type="match status" value="1"/>
</dbReference>
<dbReference type="PROSITE" id="PS50850">
    <property type="entry name" value="MFS"/>
    <property type="match status" value="1"/>
</dbReference>
<evidence type="ECO:0000313" key="8">
    <source>
        <dbReference type="EMBL" id="MDC0694240.1"/>
    </source>
</evidence>
<dbReference type="PANTHER" id="PTHR23508">
    <property type="entry name" value="CARBOXYLIC ACID TRANSPORTER PROTEIN HOMOLOG"/>
    <property type="match status" value="1"/>
</dbReference>
<reference evidence="9 13" key="3">
    <citation type="submission" date="2023-10" db="EMBL/GenBank/DDBJ databases">
        <title>Fecal carriage and genetic characteristics of carbapenem-resistant Enterobacterales among healthy adults from four provinces of China.</title>
        <authorList>
            <person name="Li Y."/>
            <person name="Zhang R."/>
        </authorList>
    </citation>
    <scope>NUCLEOTIDE SEQUENCE [LARGE SCALE GENOMIC DNA]</scope>
    <source>
        <strain evidence="9 13">HN-157</strain>
    </source>
</reference>
<keyword evidence="2" id="KW-1003">Cell membrane</keyword>
<evidence type="ECO:0000256" key="6">
    <source>
        <dbReference type="SAM" id="Phobius"/>
    </source>
</evidence>
<name>A0A9Q9SBT5_9ENTR</name>
<feature type="transmembrane region" description="Helical" evidence="6">
    <location>
        <begin position="88"/>
        <end position="107"/>
    </location>
</feature>
<feature type="transmembrane region" description="Helical" evidence="6">
    <location>
        <begin position="289"/>
        <end position="309"/>
    </location>
</feature>
<feature type="transmembrane region" description="Helical" evidence="6">
    <location>
        <begin position="146"/>
        <end position="168"/>
    </location>
</feature>
<keyword evidence="12" id="KW-1185">Reference proteome</keyword>
<dbReference type="InterPro" id="IPR011701">
    <property type="entry name" value="MFS"/>
</dbReference>
<dbReference type="PANTHER" id="PTHR23508:SF10">
    <property type="entry name" value="CARBOXYLIC ACID TRANSPORTER PROTEIN HOMOLOG"/>
    <property type="match status" value="1"/>
</dbReference>
<evidence type="ECO:0000256" key="4">
    <source>
        <dbReference type="ARBA" id="ARBA00022989"/>
    </source>
</evidence>
<dbReference type="GO" id="GO:0046943">
    <property type="term" value="F:carboxylic acid transmembrane transporter activity"/>
    <property type="evidence" value="ECO:0007669"/>
    <property type="project" value="TreeGrafter"/>
</dbReference>
<evidence type="ECO:0000313" key="12">
    <source>
        <dbReference type="Proteomes" id="UP001221816"/>
    </source>
</evidence>
<reference evidence="8 12" key="2">
    <citation type="submission" date="2023-01" db="EMBL/GenBank/DDBJ databases">
        <authorList>
            <person name="Dale J."/>
        </authorList>
    </citation>
    <scope>NUCLEOTIDE SEQUENCE [LARGE SCALE GENOMIC DNA]</scope>
    <source>
        <strain evidence="8 12">2022EL-01098</strain>
    </source>
</reference>
<comment type="caution">
    <text evidence="10">The sequence shown here is derived from an EMBL/GenBank/DDBJ whole genome shotgun (WGS) entry which is preliminary data.</text>
</comment>
<keyword evidence="3 6" id="KW-0812">Transmembrane</keyword>
<dbReference type="EMBL" id="CABGGO010000027">
    <property type="protein sequence ID" value="VUS79479.1"/>
    <property type="molecule type" value="Genomic_DNA"/>
</dbReference>
<dbReference type="Proteomes" id="UP000318567">
    <property type="component" value="Unassembled WGS sequence"/>
</dbReference>
<organism evidence="10 11">
    <name type="scientific">Klebsiella pasteurii</name>
    <dbReference type="NCBI Taxonomy" id="2587529"/>
    <lineage>
        <taxon>Bacteria</taxon>
        <taxon>Pseudomonadati</taxon>
        <taxon>Pseudomonadota</taxon>
        <taxon>Gammaproteobacteria</taxon>
        <taxon>Enterobacterales</taxon>
        <taxon>Enterobacteriaceae</taxon>
        <taxon>Klebsiella/Raoultella group</taxon>
        <taxon>Klebsiella</taxon>
    </lineage>
</organism>
<gene>
    <name evidence="10" type="primary">pcaK_3</name>
    <name evidence="8" type="ORF">PIK62_16690</name>
    <name evidence="9" type="ORF">RYZ49_13375</name>
    <name evidence="10" type="ORF">SB6410_03384</name>
</gene>
<keyword evidence="4 6" id="KW-1133">Transmembrane helix</keyword>
<dbReference type="AlphaFoldDB" id="A0A9Q9SBT5"/>
<dbReference type="InterPro" id="IPR036259">
    <property type="entry name" value="MFS_trans_sf"/>
</dbReference>
<dbReference type="EMBL" id="JAWPBP010000010">
    <property type="protein sequence ID" value="MDW2716795.1"/>
    <property type="molecule type" value="Genomic_DNA"/>
</dbReference>
<keyword evidence="5 6" id="KW-0472">Membrane</keyword>
<feature type="transmembrane region" description="Helical" evidence="6">
    <location>
        <begin position="20"/>
        <end position="40"/>
    </location>
</feature>
<protein>
    <submittedName>
        <fullName evidence="10">4-hydroxybenzoate transporter PcaK</fullName>
    </submittedName>
    <submittedName>
        <fullName evidence="8">Aromatic acid/H+ symport family MFS transporter</fullName>
    </submittedName>
</protein>
<dbReference type="InterPro" id="IPR005829">
    <property type="entry name" value="Sugar_transporter_CS"/>
</dbReference>
<dbReference type="GO" id="GO:0005886">
    <property type="term" value="C:plasma membrane"/>
    <property type="evidence" value="ECO:0007669"/>
    <property type="project" value="UniProtKB-SubCell"/>
</dbReference>
<dbReference type="PROSITE" id="PS00216">
    <property type="entry name" value="SUGAR_TRANSPORT_1"/>
    <property type="match status" value="1"/>
</dbReference>
<evidence type="ECO:0000259" key="7">
    <source>
        <dbReference type="PROSITE" id="PS50850"/>
    </source>
</evidence>
<feature type="transmembrane region" description="Helical" evidence="6">
    <location>
        <begin position="113"/>
        <end position="134"/>
    </location>
</feature>
<feature type="domain" description="Major facilitator superfamily (MFS) profile" evidence="7">
    <location>
        <begin position="22"/>
        <end position="430"/>
    </location>
</feature>